<dbReference type="SUPFAM" id="SSF51230">
    <property type="entry name" value="Single hybrid motif"/>
    <property type="match status" value="1"/>
</dbReference>
<feature type="domain" description="AprE-like beta-barrel" evidence="9">
    <location>
        <begin position="316"/>
        <end position="409"/>
    </location>
</feature>
<keyword evidence="6 8" id="KW-0472">Membrane</keyword>
<organism evidence="10 11">
    <name type="scientific">Sphaerotilus hippei</name>
    <dbReference type="NCBI Taxonomy" id="744406"/>
    <lineage>
        <taxon>Bacteria</taxon>
        <taxon>Pseudomonadati</taxon>
        <taxon>Pseudomonadota</taxon>
        <taxon>Betaproteobacteria</taxon>
        <taxon>Burkholderiales</taxon>
        <taxon>Sphaerotilaceae</taxon>
        <taxon>Sphaerotilus</taxon>
    </lineage>
</organism>
<feature type="coiled-coil region" evidence="7">
    <location>
        <begin position="152"/>
        <end position="193"/>
    </location>
</feature>
<dbReference type="GO" id="GO:0016020">
    <property type="term" value="C:membrane"/>
    <property type="evidence" value="ECO:0007669"/>
    <property type="project" value="UniProtKB-SubCell"/>
</dbReference>
<evidence type="ECO:0000256" key="4">
    <source>
        <dbReference type="ARBA" id="ARBA00022692"/>
    </source>
</evidence>
<dbReference type="RefSeq" id="WP_110401440.1">
    <property type="nucleotide sequence ID" value="NZ_QJJS01000013.1"/>
</dbReference>
<keyword evidence="3" id="KW-0813">Transport</keyword>
<evidence type="ECO:0000256" key="7">
    <source>
        <dbReference type="SAM" id="Coils"/>
    </source>
</evidence>
<sequence length="432" mass="47976">MTAPGAPDSADASPLFRSEVIEGRRPQMTGEVLLTARRASRWAAGLAGVSALALVTLVAAGSYTRRAAVSGYLAPDQGVVRLYAPATATVLEQRVREGQQVDKGEVLYVLSTDRIGPGEVDYQQAISGTLEERRRSLEVERQAVDGAGVVDLQALRQRLQVSRHEREQLGRQLQALELQIQGAEETRLRYRDLFQQGLVTRDVWQDKERETLELRQRLQGLVREQLALQRLGVELGQQLEAAQARRVTQQQSLGRELAALREQYTGSEARRRVIVTAPHGGRATLVQGLPGSTVDGSRPLLTLLPEQVTLQAQLYAPSRAVGFIRPGTSVWLRHEAYPYQKFGHQEGEVVSVSTFPAELDELVGLAAFADAANREPLYAITVRLRSQSMPVQGQAQPLRPGLRVQADLMMERRRLYEWMLEPLFGLRRAVSL</sequence>
<keyword evidence="4 8" id="KW-0812">Transmembrane</keyword>
<comment type="subcellular location">
    <subcellularLocation>
        <location evidence="1">Membrane</location>
        <topology evidence="1">Single-pass membrane protein</topology>
    </subcellularLocation>
</comment>
<keyword evidence="11" id="KW-1185">Reference proteome</keyword>
<evidence type="ECO:0000256" key="5">
    <source>
        <dbReference type="ARBA" id="ARBA00022989"/>
    </source>
</evidence>
<proteinExistence type="inferred from homology"/>
<evidence type="ECO:0000256" key="6">
    <source>
        <dbReference type="ARBA" id="ARBA00023136"/>
    </source>
</evidence>
<comment type="similarity">
    <text evidence="2">Belongs to the membrane fusion protein (MFP) (TC 8.A.1) family.</text>
</comment>
<dbReference type="Pfam" id="PF26002">
    <property type="entry name" value="Beta-barrel_AprE"/>
    <property type="match status" value="1"/>
</dbReference>
<reference evidence="10 11" key="1">
    <citation type="submission" date="2018-05" db="EMBL/GenBank/DDBJ databases">
        <title>Genomic Encyclopedia of Type Strains, Phase IV (KMG-IV): sequencing the most valuable type-strain genomes for metagenomic binning, comparative biology and taxonomic classification.</title>
        <authorList>
            <person name="Goeker M."/>
        </authorList>
    </citation>
    <scope>NUCLEOTIDE SEQUENCE [LARGE SCALE GENOMIC DNA]</scope>
    <source>
        <strain evidence="10 11">DSM 566</strain>
    </source>
</reference>
<evidence type="ECO:0000256" key="8">
    <source>
        <dbReference type="SAM" id="Phobius"/>
    </source>
</evidence>
<keyword evidence="5 8" id="KW-1133">Transmembrane helix</keyword>
<keyword evidence="7" id="KW-0175">Coiled coil</keyword>
<dbReference type="InterPro" id="IPR011053">
    <property type="entry name" value="Single_hybrid_motif"/>
</dbReference>
<dbReference type="PROSITE" id="PS00543">
    <property type="entry name" value="HLYD_FAMILY"/>
    <property type="match status" value="1"/>
</dbReference>
<evidence type="ECO:0000259" key="9">
    <source>
        <dbReference type="Pfam" id="PF26002"/>
    </source>
</evidence>
<dbReference type="InterPro" id="IPR006144">
    <property type="entry name" value="Secretion_HlyD_CS"/>
</dbReference>
<name>A0A318H5T3_9BURK</name>
<dbReference type="PANTHER" id="PTHR30386">
    <property type="entry name" value="MEMBRANE FUSION SUBUNIT OF EMRAB-TOLC MULTIDRUG EFFLUX PUMP"/>
    <property type="match status" value="1"/>
</dbReference>
<dbReference type="GO" id="GO:0009306">
    <property type="term" value="P:protein secretion"/>
    <property type="evidence" value="ECO:0007669"/>
    <property type="project" value="InterPro"/>
</dbReference>
<dbReference type="InterPro" id="IPR050739">
    <property type="entry name" value="MFP"/>
</dbReference>
<dbReference type="AlphaFoldDB" id="A0A318H5T3"/>
<dbReference type="Proteomes" id="UP000247811">
    <property type="component" value="Unassembled WGS sequence"/>
</dbReference>
<evidence type="ECO:0000256" key="3">
    <source>
        <dbReference type="ARBA" id="ARBA00022448"/>
    </source>
</evidence>
<gene>
    <name evidence="10" type="ORF">C7444_11335</name>
</gene>
<comment type="caution">
    <text evidence="10">The sequence shown here is derived from an EMBL/GenBank/DDBJ whole genome shotgun (WGS) entry which is preliminary data.</text>
</comment>
<accession>A0A318H5T3</accession>
<evidence type="ECO:0000256" key="2">
    <source>
        <dbReference type="ARBA" id="ARBA00009477"/>
    </source>
</evidence>
<evidence type="ECO:0000256" key="1">
    <source>
        <dbReference type="ARBA" id="ARBA00004167"/>
    </source>
</evidence>
<dbReference type="PRINTS" id="PR01490">
    <property type="entry name" value="RTXTOXIND"/>
</dbReference>
<dbReference type="OrthoDB" id="9775513at2"/>
<evidence type="ECO:0000313" key="11">
    <source>
        <dbReference type="Proteomes" id="UP000247811"/>
    </source>
</evidence>
<dbReference type="InterPro" id="IPR058982">
    <property type="entry name" value="Beta-barrel_AprE"/>
</dbReference>
<protein>
    <submittedName>
        <fullName evidence="10">Membrane fusion protein</fullName>
    </submittedName>
</protein>
<dbReference type="PANTHER" id="PTHR30386:SF28">
    <property type="entry name" value="EXPORTED PROTEIN"/>
    <property type="match status" value="1"/>
</dbReference>
<feature type="transmembrane region" description="Helical" evidence="8">
    <location>
        <begin position="42"/>
        <end position="63"/>
    </location>
</feature>
<evidence type="ECO:0000313" key="10">
    <source>
        <dbReference type="EMBL" id="PXW94544.1"/>
    </source>
</evidence>
<dbReference type="EMBL" id="QJJS01000013">
    <property type="protein sequence ID" value="PXW94544.1"/>
    <property type="molecule type" value="Genomic_DNA"/>
</dbReference>